<dbReference type="EMBL" id="VLNY01000012">
    <property type="protein sequence ID" value="KAA0021069.1"/>
    <property type="molecule type" value="Genomic_DNA"/>
</dbReference>
<evidence type="ECO:0000313" key="1">
    <source>
        <dbReference type="EMBL" id="KAA0021069.1"/>
    </source>
</evidence>
<organism evidence="1 2">
    <name type="scientific">Antrihabitans cavernicola</name>
    <dbReference type="NCBI Taxonomy" id="2495913"/>
    <lineage>
        <taxon>Bacteria</taxon>
        <taxon>Bacillati</taxon>
        <taxon>Actinomycetota</taxon>
        <taxon>Actinomycetes</taxon>
        <taxon>Mycobacteriales</taxon>
        <taxon>Nocardiaceae</taxon>
        <taxon>Antrihabitans</taxon>
    </lineage>
</organism>
<protein>
    <submittedName>
        <fullName evidence="1">Uncharacterized protein</fullName>
    </submittedName>
</protein>
<sequence length="119" mass="12842">MKYLSWVKSNSEYGVPPAALTDAIAQSGAEQFASGKMLDAGGLSTLREGGAKVSLTGGKITDGPYSEAKELVGGYAIQNHASLDEAKAGAVWMLELHKQHWPEWEGEIEIRQMFGPEDF</sequence>
<dbReference type="RefSeq" id="WP_149432188.1">
    <property type="nucleotide sequence ID" value="NZ_VLNY01000012.1"/>
</dbReference>
<evidence type="ECO:0000313" key="2">
    <source>
        <dbReference type="Proteomes" id="UP000322244"/>
    </source>
</evidence>
<dbReference type="Proteomes" id="UP000322244">
    <property type="component" value="Unassembled WGS sequence"/>
</dbReference>
<dbReference type="Gene3D" id="3.30.70.1060">
    <property type="entry name" value="Dimeric alpha+beta barrel"/>
    <property type="match status" value="1"/>
</dbReference>
<keyword evidence="2" id="KW-1185">Reference proteome</keyword>
<comment type="caution">
    <text evidence="1">The sequence shown here is derived from an EMBL/GenBank/DDBJ whole genome shotgun (WGS) entry which is preliminary data.</text>
</comment>
<dbReference type="OrthoDB" id="668782at2"/>
<proteinExistence type="predicted"/>
<name>A0A5A7S7B6_9NOCA</name>
<dbReference type="SUPFAM" id="SSF54909">
    <property type="entry name" value="Dimeric alpha+beta barrel"/>
    <property type="match status" value="1"/>
</dbReference>
<dbReference type="InterPro" id="IPR011008">
    <property type="entry name" value="Dimeric_a/b-barrel"/>
</dbReference>
<gene>
    <name evidence="1" type="ORF">FOY51_20835</name>
</gene>
<reference evidence="1 2" key="1">
    <citation type="submission" date="2019-07" db="EMBL/GenBank/DDBJ databases">
        <title>Rhodococcus cavernicolus sp. nov., isolated from a cave.</title>
        <authorList>
            <person name="Lee S.D."/>
        </authorList>
    </citation>
    <scope>NUCLEOTIDE SEQUENCE [LARGE SCALE GENOMIC DNA]</scope>
    <source>
        <strain evidence="1 2">C1-24</strain>
    </source>
</reference>
<accession>A0A5A7S7B6</accession>
<dbReference type="PANTHER" id="PTHR35174">
    <property type="entry name" value="BLL7171 PROTEIN-RELATED"/>
    <property type="match status" value="1"/>
</dbReference>
<dbReference type="AlphaFoldDB" id="A0A5A7S7B6"/>